<accession>A0A9J7IDA9</accession>
<feature type="region of interest" description="Disordered" evidence="1">
    <location>
        <begin position="610"/>
        <end position="658"/>
    </location>
</feature>
<dbReference type="RefSeq" id="XP_058987856.1">
    <property type="nucleotide sequence ID" value="XM_059131873.1"/>
</dbReference>
<feature type="region of interest" description="Disordered" evidence="1">
    <location>
        <begin position="310"/>
        <end position="329"/>
    </location>
</feature>
<feature type="region of interest" description="Disordered" evidence="1">
    <location>
        <begin position="253"/>
        <end position="272"/>
    </location>
</feature>
<evidence type="ECO:0000313" key="6">
    <source>
        <dbReference type="RefSeq" id="XP_058987856.1"/>
    </source>
</evidence>
<feature type="compositionally biased region" description="Low complexity" evidence="1">
    <location>
        <begin position="17"/>
        <end position="28"/>
    </location>
</feature>
<feature type="region of interest" description="Disordered" evidence="1">
    <location>
        <begin position="1"/>
        <end position="96"/>
    </location>
</feature>
<dbReference type="RefSeq" id="XP_058987858.1">
    <property type="nucleotide sequence ID" value="XM_059131875.1"/>
</dbReference>
<proteinExistence type="predicted"/>
<feature type="compositionally biased region" description="Polar residues" evidence="1">
    <location>
        <begin position="610"/>
        <end position="625"/>
    </location>
</feature>
<evidence type="ECO:0000313" key="3">
    <source>
        <dbReference type="RefSeq" id="XP_058987853.1"/>
    </source>
</evidence>
<sequence>MSTNVPTISVTPHLHHSSSSSDSDSDTSNSHDNDMNYSRKWGESTDVEDFDSQADNVKAPSRSSSKNHLAAPAGTSNDLTDVEDYDASDSDLDGDGCDKELTFPELKLSLAEFLNHDVEALQAVDNEAVERVERRSGNFLQAQNLTATSDYLTDCEDYHTDSEIENECVKSVCVDLNEALVEAGRVNIADATGSPNVSCVSNEHDDLSIASNISDLALDAAGAKCHLEQGLSEDEVMEISGDEEVCQIAFSDSDSKDEDDIHSGEDNSPPLDVTFIPPLASMSTSAMKPTCSTTSNCKFLAVEERREEVLTDVERLDDDDDDDSYDEDEKPIPQAVILAPGDVGDCHTDCEEVSCDENSYSDLCTSEAKGRTVDVKVLPQPQREVVLLQEDKYGDTITSVMPMDEEYQFGMGTHVREEHATDSEEYSCADEEDATEASLAEPCLPSPGGLIESDITIANEQMKAHISKRLEIQSNTESVTDVEEFYMDGTHVRRKKLKTRSMSKNKSKFLDVPKAGEEGKTDTEDMDLSETELPQGLKYTPRTNPSINLPPVQIDKATDIEDLTADDISSASEMELPQIDRMSSNLKDYDTSSSNVVISSEACVASANFRQSKKSQSAPKINSNEQQNAQQQQTDVEDVQLPSDAEDYSPREPRSSCLPNELHEMLNAGCTTTVHEKCQSSFNVDAEKIHIKGMLREAHTDVEYVESDESAARGSK</sequence>
<evidence type="ECO:0000313" key="2">
    <source>
        <dbReference type="Proteomes" id="UP001652621"/>
    </source>
</evidence>
<dbReference type="RefSeq" id="XP_058987854.1">
    <property type="nucleotide sequence ID" value="XM_059131871.1"/>
</dbReference>
<dbReference type="RefSeq" id="XP_058987853.1">
    <property type="nucleotide sequence ID" value="XM_059131870.1"/>
</dbReference>
<evidence type="ECO:0000256" key="1">
    <source>
        <dbReference type="SAM" id="MobiDB-lite"/>
    </source>
</evidence>
<organism evidence="2 3">
    <name type="scientific">Musca domestica</name>
    <name type="common">House fly</name>
    <dbReference type="NCBI Taxonomy" id="7370"/>
    <lineage>
        <taxon>Eukaryota</taxon>
        <taxon>Metazoa</taxon>
        <taxon>Ecdysozoa</taxon>
        <taxon>Arthropoda</taxon>
        <taxon>Hexapoda</taxon>
        <taxon>Insecta</taxon>
        <taxon>Pterygota</taxon>
        <taxon>Neoptera</taxon>
        <taxon>Endopterygota</taxon>
        <taxon>Diptera</taxon>
        <taxon>Brachycera</taxon>
        <taxon>Muscomorpha</taxon>
        <taxon>Muscoidea</taxon>
        <taxon>Muscidae</taxon>
        <taxon>Musca</taxon>
    </lineage>
</organism>
<name>A0A9J7IDA9_MUSDO</name>
<dbReference type="RefSeq" id="XP_058987857.1">
    <property type="nucleotide sequence ID" value="XM_059131874.1"/>
</dbReference>
<dbReference type="KEGG" id="mde:109612511"/>
<feature type="compositionally biased region" description="Polar residues" evidence="1">
    <location>
        <begin position="1"/>
        <end position="10"/>
    </location>
</feature>
<dbReference type="AlphaFoldDB" id="A0A9J7IDA9"/>
<gene>
    <name evidence="3 4 5 6 7 8" type="primary">LOC109612511</name>
</gene>
<feature type="compositionally biased region" description="Acidic residues" evidence="1">
    <location>
        <begin position="80"/>
        <end position="95"/>
    </location>
</feature>
<evidence type="ECO:0000313" key="8">
    <source>
        <dbReference type="RefSeq" id="XP_058987858.1"/>
    </source>
</evidence>
<feature type="compositionally biased region" description="Basic and acidic residues" evidence="1">
    <location>
        <begin position="512"/>
        <end position="523"/>
    </location>
</feature>
<evidence type="ECO:0000313" key="4">
    <source>
        <dbReference type="RefSeq" id="XP_058987854.1"/>
    </source>
</evidence>
<dbReference type="Proteomes" id="UP001652621">
    <property type="component" value="Unplaced"/>
</dbReference>
<reference evidence="3 4" key="1">
    <citation type="submission" date="2025-05" db="UniProtKB">
        <authorList>
            <consortium name="RefSeq"/>
        </authorList>
    </citation>
    <scope>IDENTIFICATION</scope>
    <source>
        <strain evidence="3 4">Aabys</strain>
        <tissue evidence="3 4">Whole body</tissue>
    </source>
</reference>
<keyword evidence="2" id="KW-1185">Reference proteome</keyword>
<evidence type="ECO:0000313" key="7">
    <source>
        <dbReference type="RefSeq" id="XP_058987857.1"/>
    </source>
</evidence>
<dbReference type="RefSeq" id="XP_058987855.1">
    <property type="nucleotide sequence ID" value="XM_059131872.1"/>
</dbReference>
<feature type="compositionally biased region" description="Acidic residues" evidence="1">
    <location>
        <begin position="315"/>
        <end position="329"/>
    </location>
</feature>
<evidence type="ECO:0000313" key="5">
    <source>
        <dbReference type="RefSeq" id="XP_058987855.1"/>
    </source>
</evidence>
<feature type="region of interest" description="Disordered" evidence="1">
    <location>
        <begin position="512"/>
        <end position="551"/>
    </location>
</feature>
<protein>
    <submittedName>
        <fullName evidence="3 4">Uncharacterized protein LOC109612511</fullName>
    </submittedName>
</protein>
<dbReference type="GeneID" id="109612511"/>